<dbReference type="KEGG" id="dpx:DAPPUDRAFT_302006"/>
<proteinExistence type="predicted"/>
<sequence>MTVSSSILFFLAVCNCLVHLSEGHGYMYDPPSRSSVWRFGFNVPEDQKNYNDMELNCGGREAQHFDEVNQGRCGECGDEWKLARPRPNDEGGIYDTGIISQTYTEGSVVRLTVNVTANHFGTFVFRLCPKQTANEWVTQECLDRYPLQLVEMPGQGDGVVDGIHFHIGSTTGLYFPSVRLPAGLVCEHCVLQWFWTVANSPGLCPNGGSGYCYQESFVNCADVSILPARA</sequence>
<evidence type="ECO:0000313" key="3">
    <source>
        <dbReference type="EMBL" id="EFX67471.1"/>
    </source>
</evidence>
<feature type="chain" id="PRO_5003238191" description="Chitin-binding type-4 domain-containing protein" evidence="1">
    <location>
        <begin position="24"/>
        <end position="230"/>
    </location>
</feature>
<evidence type="ECO:0000256" key="1">
    <source>
        <dbReference type="SAM" id="SignalP"/>
    </source>
</evidence>
<reference evidence="3 4" key="1">
    <citation type="journal article" date="2011" name="Science">
        <title>The ecoresponsive genome of Daphnia pulex.</title>
        <authorList>
            <person name="Colbourne J.K."/>
            <person name="Pfrender M.E."/>
            <person name="Gilbert D."/>
            <person name="Thomas W.K."/>
            <person name="Tucker A."/>
            <person name="Oakley T.H."/>
            <person name="Tokishita S."/>
            <person name="Aerts A."/>
            <person name="Arnold G.J."/>
            <person name="Basu M.K."/>
            <person name="Bauer D.J."/>
            <person name="Caceres C.E."/>
            <person name="Carmel L."/>
            <person name="Casola C."/>
            <person name="Choi J.H."/>
            <person name="Detter J.C."/>
            <person name="Dong Q."/>
            <person name="Dusheyko S."/>
            <person name="Eads B.D."/>
            <person name="Frohlich T."/>
            <person name="Geiler-Samerotte K.A."/>
            <person name="Gerlach D."/>
            <person name="Hatcher P."/>
            <person name="Jogdeo S."/>
            <person name="Krijgsveld J."/>
            <person name="Kriventseva E.V."/>
            <person name="Kultz D."/>
            <person name="Laforsch C."/>
            <person name="Lindquist E."/>
            <person name="Lopez J."/>
            <person name="Manak J.R."/>
            <person name="Muller J."/>
            <person name="Pangilinan J."/>
            <person name="Patwardhan R.P."/>
            <person name="Pitluck S."/>
            <person name="Pritham E.J."/>
            <person name="Rechtsteiner A."/>
            <person name="Rho M."/>
            <person name="Rogozin I.B."/>
            <person name="Sakarya O."/>
            <person name="Salamov A."/>
            <person name="Schaack S."/>
            <person name="Shapiro H."/>
            <person name="Shiga Y."/>
            <person name="Skalitzky C."/>
            <person name="Smith Z."/>
            <person name="Souvorov A."/>
            <person name="Sung W."/>
            <person name="Tang Z."/>
            <person name="Tsuchiya D."/>
            <person name="Tu H."/>
            <person name="Vos H."/>
            <person name="Wang M."/>
            <person name="Wolf Y.I."/>
            <person name="Yamagata H."/>
            <person name="Yamada T."/>
            <person name="Ye Y."/>
            <person name="Shaw J.R."/>
            <person name="Andrews J."/>
            <person name="Crease T.J."/>
            <person name="Tang H."/>
            <person name="Lucas S.M."/>
            <person name="Robertson H.M."/>
            <person name="Bork P."/>
            <person name="Koonin E.V."/>
            <person name="Zdobnov E.M."/>
            <person name="Grigoriev I.V."/>
            <person name="Lynch M."/>
            <person name="Boore J.L."/>
        </authorList>
    </citation>
    <scope>NUCLEOTIDE SEQUENCE [LARGE SCALE GENOMIC DNA]</scope>
</reference>
<evidence type="ECO:0000313" key="4">
    <source>
        <dbReference type="Proteomes" id="UP000000305"/>
    </source>
</evidence>
<evidence type="ECO:0000259" key="2">
    <source>
        <dbReference type="Pfam" id="PF03067"/>
    </source>
</evidence>
<dbReference type="EMBL" id="GL732677">
    <property type="protein sequence ID" value="EFX67471.1"/>
    <property type="molecule type" value="Genomic_DNA"/>
</dbReference>
<protein>
    <recommendedName>
        <fullName evidence="2">Chitin-binding type-4 domain-containing protein</fullName>
    </recommendedName>
</protein>
<dbReference type="PANTHER" id="PTHR21113">
    <property type="entry name" value="AGAP001705-PA"/>
    <property type="match status" value="1"/>
</dbReference>
<dbReference type="InParanoid" id="E9HLB6"/>
<dbReference type="OrthoDB" id="64893at2759"/>
<keyword evidence="1" id="KW-0732">Signal</keyword>
<dbReference type="PANTHER" id="PTHR21113:SF4">
    <property type="entry name" value="CHITIN-BINDING TYPE-4 DOMAIN-CONTAINING PROTEIN"/>
    <property type="match status" value="1"/>
</dbReference>
<feature type="signal peptide" evidence="1">
    <location>
        <begin position="1"/>
        <end position="23"/>
    </location>
</feature>
<dbReference type="HOGENOM" id="CLU_041201_1_0_1"/>
<dbReference type="AlphaFoldDB" id="E9HLB6"/>
<dbReference type="Pfam" id="PF03067">
    <property type="entry name" value="LPMO_10"/>
    <property type="match status" value="1"/>
</dbReference>
<dbReference type="PhylomeDB" id="E9HLB6"/>
<accession>E9HLB6</accession>
<dbReference type="Proteomes" id="UP000000305">
    <property type="component" value="Unassembled WGS sequence"/>
</dbReference>
<dbReference type="STRING" id="6669.E9HLB6"/>
<keyword evidence="4" id="KW-1185">Reference proteome</keyword>
<dbReference type="InterPro" id="IPR004302">
    <property type="entry name" value="Cellulose/chitin-bd_N"/>
</dbReference>
<dbReference type="OMA" id="ERCVFQW"/>
<organism evidence="3 4">
    <name type="scientific">Daphnia pulex</name>
    <name type="common">Water flea</name>
    <dbReference type="NCBI Taxonomy" id="6669"/>
    <lineage>
        <taxon>Eukaryota</taxon>
        <taxon>Metazoa</taxon>
        <taxon>Ecdysozoa</taxon>
        <taxon>Arthropoda</taxon>
        <taxon>Crustacea</taxon>
        <taxon>Branchiopoda</taxon>
        <taxon>Diplostraca</taxon>
        <taxon>Cladocera</taxon>
        <taxon>Anomopoda</taxon>
        <taxon>Daphniidae</taxon>
        <taxon>Daphnia</taxon>
    </lineage>
</organism>
<feature type="domain" description="Chitin-binding type-4" evidence="2">
    <location>
        <begin position="24"/>
        <end position="223"/>
    </location>
</feature>
<gene>
    <name evidence="3" type="ORF">DAPPUDRAFT_302006</name>
</gene>
<name>E9HLB6_DAPPU</name>
<dbReference type="eggNOG" id="ENOG502SSCG">
    <property type="taxonomic scope" value="Eukaryota"/>
</dbReference>